<comment type="caution">
    <text evidence="3">The sequence shown here is derived from an EMBL/GenBank/DDBJ whole genome shotgun (WGS) entry which is preliminary data.</text>
</comment>
<dbReference type="SUPFAM" id="SSF52980">
    <property type="entry name" value="Restriction endonuclease-like"/>
    <property type="match status" value="1"/>
</dbReference>
<organism evidence="3 4">
    <name type="scientific">Microbacterium saccharophilum</name>
    <dbReference type="NCBI Taxonomy" id="1213358"/>
    <lineage>
        <taxon>Bacteria</taxon>
        <taxon>Bacillati</taxon>
        <taxon>Actinomycetota</taxon>
        <taxon>Actinomycetes</taxon>
        <taxon>Micrococcales</taxon>
        <taxon>Microbacteriaceae</taxon>
        <taxon>Microbacterium</taxon>
    </lineage>
</organism>
<dbReference type="InterPro" id="IPR025159">
    <property type="entry name" value="AbiEi_N"/>
</dbReference>
<dbReference type="Proteomes" id="UP000321949">
    <property type="component" value="Unassembled WGS sequence"/>
</dbReference>
<dbReference type="EMBL" id="VRSX01000003">
    <property type="protein sequence ID" value="TXK11330.1"/>
    <property type="molecule type" value="Genomic_DNA"/>
</dbReference>
<dbReference type="InterPro" id="IPR011335">
    <property type="entry name" value="Restrct_endonuc-II-like"/>
</dbReference>
<protein>
    <submittedName>
        <fullName evidence="3">DUF559 domain-containing protein</fullName>
    </submittedName>
</protein>
<evidence type="ECO:0000259" key="1">
    <source>
        <dbReference type="Pfam" id="PF04480"/>
    </source>
</evidence>
<sequence length="279" mass="30539">MPDAVAQVRSRGGVARTSTLNHRGVGRREVERLVQRGHLVRVKRGWVATPDADALLVSCARSNVVLTCVTQARRLGLWVLADDARCHVAAPAHAGRAPTATALVHWARPVVPRHPDALADPIENVLAAIAACQPFECALAVWESALQKGLVRPELLGRLALPASARRLLDEAEVWFDSGLETLVVPRLLWLGLPLRRQIWIHGHRVDLLIGDRLVLQVDGGHHVGAQRAEDNAHDAALMLLGYHVIRVGYGQVIDGWPEVQELIMRAVAQGLHRAPGRR</sequence>
<keyword evidence="4" id="KW-1185">Reference proteome</keyword>
<dbReference type="OrthoDB" id="4701311at2"/>
<evidence type="ECO:0000259" key="2">
    <source>
        <dbReference type="Pfam" id="PF13338"/>
    </source>
</evidence>
<gene>
    <name evidence="3" type="ORF">FVP74_08280</name>
</gene>
<evidence type="ECO:0000313" key="4">
    <source>
        <dbReference type="Proteomes" id="UP000321949"/>
    </source>
</evidence>
<evidence type="ECO:0000313" key="3">
    <source>
        <dbReference type="EMBL" id="TXK11330.1"/>
    </source>
</evidence>
<dbReference type="Pfam" id="PF13338">
    <property type="entry name" value="AbiEi_4"/>
    <property type="match status" value="1"/>
</dbReference>
<dbReference type="InterPro" id="IPR007569">
    <property type="entry name" value="DUF559"/>
</dbReference>
<proteinExistence type="predicted"/>
<accession>A0A5C8I0H5</accession>
<feature type="domain" description="AbiEi antitoxin N-terminal" evidence="2">
    <location>
        <begin position="8"/>
        <end position="45"/>
    </location>
</feature>
<dbReference type="Pfam" id="PF04480">
    <property type="entry name" value="DUF559"/>
    <property type="match status" value="1"/>
</dbReference>
<reference evidence="3 4" key="1">
    <citation type="submission" date="2019-08" db="EMBL/GenBank/DDBJ databases">
        <authorList>
            <person name="Dong K."/>
        </authorList>
    </citation>
    <scope>NUCLEOTIDE SEQUENCE [LARGE SCALE GENOMIC DNA]</scope>
    <source>
        <strain evidence="3 4">K-1</strain>
    </source>
</reference>
<dbReference type="RefSeq" id="WP_147051103.1">
    <property type="nucleotide sequence ID" value="NZ_BKAH01000012.1"/>
</dbReference>
<name>A0A5C8I0H5_9MICO</name>
<feature type="domain" description="DUF559" evidence="1">
    <location>
        <begin position="191"/>
        <end position="268"/>
    </location>
</feature>
<dbReference type="Gene3D" id="3.40.960.10">
    <property type="entry name" value="VSR Endonuclease"/>
    <property type="match status" value="1"/>
</dbReference>
<dbReference type="AlphaFoldDB" id="A0A5C8I0H5"/>